<accession>A0A4R6WJL6</accession>
<comment type="caution">
    <text evidence="1">The sequence shown here is derived from an EMBL/GenBank/DDBJ whole genome shotgun (WGS) entry which is preliminary data.</text>
</comment>
<protein>
    <submittedName>
        <fullName evidence="1">Regulatory protein</fullName>
    </submittedName>
</protein>
<sequence>MKSRKPKRLTRNDLDQVALDYLARFAATEKRVRDMLVRRIRRSAAAHDEDPAPLLAAVTEIVQSLVARKLLDDRSFAAMKAASLTRRGASRHQIGVKLAQLGVDGAMRDAAIADLAEEFGDSDHAAAIAYAKRRRLGPYRARHIAGAQRLIQEKRDLAAMARAGFSLALARQVLASDIEIEPED</sequence>
<dbReference type="EMBL" id="SNYW01000012">
    <property type="protein sequence ID" value="TDQ78818.1"/>
    <property type="molecule type" value="Genomic_DNA"/>
</dbReference>
<evidence type="ECO:0000313" key="2">
    <source>
        <dbReference type="Proteomes" id="UP000295783"/>
    </source>
</evidence>
<reference evidence="1 2" key="1">
    <citation type="submission" date="2019-03" db="EMBL/GenBank/DDBJ databases">
        <title>Genomic Encyclopedia of Type Strains, Phase III (KMG-III): the genomes of soil and plant-associated and newly described type strains.</title>
        <authorList>
            <person name="Whitman W."/>
        </authorList>
    </citation>
    <scope>NUCLEOTIDE SEQUENCE [LARGE SCALE GENOMIC DNA]</scope>
    <source>
        <strain evidence="1 2">CGMCC 1.7660</strain>
    </source>
</reference>
<organism evidence="1 2">
    <name type="scientific">Dongia mobilis</name>
    <dbReference type="NCBI Taxonomy" id="578943"/>
    <lineage>
        <taxon>Bacteria</taxon>
        <taxon>Pseudomonadati</taxon>
        <taxon>Pseudomonadota</taxon>
        <taxon>Alphaproteobacteria</taxon>
        <taxon>Rhodospirillales</taxon>
        <taxon>Dongiaceae</taxon>
        <taxon>Dongia</taxon>
    </lineage>
</organism>
<dbReference type="Proteomes" id="UP000295783">
    <property type="component" value="Unassembled WGS sequence"/>
</dbReference>
<dbReference type="RefSeq" id="WP_133614732.1">
    <property type="nucleotide sequence ID" value="NZ_SNYW01000012.1"/>
</dbReference>
<evidence type="ECO:0000313" key="1">
    <source>
        <dbReference type="EMBL" id="TDQ78818.1"/>
    </source>
</evidence>
<dbReference type="OrthoDB" id="5507982at2"/>
<keyword evidence="2" id="KW-1185">Reference proteome</keyword>
<gene>
    <name evidence="1" type="ORF">A8950_3279</name>
</gene>
<name>A0A4R6WJL6_9PROT</name>
<dbReference type="AlphaFoldDB" id="A0A4R6WJL6"/>
<proteinExistence type="predicted"/>